<evidence type="ECO:0000313" key="3">
    <source>
        <dbReference type="EMBL" id="NEE12576.1"/>
    </source>
</evidence>
<evidence type="ECO:0000259" key="2">
    <source>
        <dbReference type="SMART" id="SM00860"/>
    </source>
</evidence>
<dbReference type="InterPro" id="IPR037883">
    <property type="entry name" value="Knr4/Smi1-like_sf"/>
</dbReference>
<dbReference type="SMART" id="SM00860">
    <property type="entry name" value="SMI1_KNR4"/>
    <property type="match status" value="1"/>
</dbReference>
<comment type="caution">
    <text evidence="3">The sequence shown here is derived from an EMBL/GenBank/DDBJ whole genome shotgun (WGS) entry which is preliminary data.</text>
</comment>
<dbReference type="Gene3D" id="3.40.1580.10">
    <property type="entry name" value="SMI1/KNR4-like"/>
    <property type="match status" value="1"/>
</dbReference>
<feature type="region of interest" description="Disordered" evidence="1">
    <location>
        <begin position="137"/>
        <end position="169"/>
    </location>
</feature>
<accession>A0A6G3X456</accession>
<feature type="domain" description="Knr4/Smi1-like" evidence="2">
    <location>
        <begin position="17"/>
        <end position="132"/>
    </location>
</feature>
<dbReference type="Pfam" id="PF09346">
    <property type="entry name" value="SMI1_KNR4"/>
    <property type="match status" value="1"/>
</dbReference>
<feature type="compositionally biased region" description="Gly residues" evidence="1">
    <location>
        <begin position="137"/>
        <end position="147"/>
    </location>
</feature>
<name>A0A6G3X456_9ACTN</name>
<organism evidence="3">
    <name type="scientific">Streptomyces sp. SID7499</name>
    <dbReference type="NCBI Taxonomy" id="2706086"/>
    <lineage>
        <taxon>Bacteria</taxon>
        <taxon>Bacillati</taxon>
        <taxon>Actinomycetota</taxon>
        <taxon>Actinomycetes</taxon>
        <taxon>Kitasatosporales</taxon>
        <taxon>Streptomycetaceae</taxon>
        <taxon>Streptomyces</taxon>
    </lineage>
</organism>
<gene>
    <name evidence="3" type="ORF">G3M58_39740</name>
</gene>
<sequence>MWSDLIEEYGAGLSCPPADPAVLRRVEQTLGHSLPPDLGALLLQTDGIEGPYGEGVVWPAEQILQNNRTFRADPEIRASYRPFDSLLFIGDNGGGDQFALLWACGARERAGVHVWDHETDERRRVARTWPAMCAGRWGAGERTGTGSSGSASEPRGRSHLCSAPADPEC</sequence>
<protein>
    <submittedName>
        <fullName evidence="3">SMI1/KNR4 family protein</fullName>
    </submittedName>
</protein>
<evidence type="ECO:0000256" key="1">
    <source>
        <dbReference type="SAM" id="MobiDB-lite"/>
    </source>
</evidence>
<dbReference type="InterPro" id="IPR018958">
    <property type="entry name" value="Knr4/Smi1-like_dom"/>
</dbReference>
<dbReference type="AlphaFoldDB" id="A0A6G3X456"/>
<dbReference type="SUPFAM" id="SSF160631">
    <property type="entry name" value="SMI1/KNR4-like"/>
    <property type="match status" value="1"/>
</dbReference>
<dbReference type="EMBL" id="JAAGMN010004194">
    <property type="protein sequence ID" value="NEE12576.1"/>
    <property type="molecule type" value="Genomic_DNA"/>
</dbReference>
<proteinExistence type="predicted"/>
<reference evidence="3" key="1">
    <citation type="submission" date="2020-01" db="EMBL/GenBank/DDBJ databases">
        <title>Insect and environment-associated Actinomycetes.</title>
        <authorList>
            <person name="Currrie C."/>
            <person name="Chevrette M."/>
            <person name="Carlson C."/>
            <person name="Stubbendieck R."/>
            <person name="Wendt-Pienkowski E."/>
        </authorList>
    </citation>
    <scope>NUCLEOTIDE SEQUENCE</scope>
    <source>
        <strain evidence="3">SID7499</strain>
    </source>
</reference>